<dbReference type="Proteomes" id="UP000198869">
    <property type="component" value="Unassembled WGS sequence"/>
</dbReference>
<gene>
    <name evidence="1" type="ORF">SAMN05421846_110118</name>
</gene>
<dbReference type="AlphaFoldDB" id="A0A1G8LZI4"/>
<dbReference type="CDD" id="cd07820">
    <property type="entry name" value="SRPBCC_3"/>
    <property type="match status" value="1"/>
</dbReference>
<dbReference type="SUPFAM" id="SSF55961">
    <property type="entry name" value="Bet v1-like"/>
    <property type="match status" value="1"/>
</dbReference>
<reference evidence="2" key="1">
    <citation type="submission" date="2016-10" db="EMBL/GenBank/DDBJ databases">
        <authorList>
            <person name="Varghese N."/>
            <person name="Submissions S."/>
        </authorList>
    </citation>
    <scope>NUCLEOTIDE SEQUENCE [LARGE SCALE GENOMIC DNA]</scope>
    <source>
        <strain evidence="2">DSM 17071</strain>
    </source>
</reference>
<dbReference type="Gene3D" id="3.30.530.20">
    <property type="match status" value="1"/>
</dbReference>
<protein>
    <recommendedName>
        <fullName evidence="3">Ligand-binding SRPBCC domain-containing protein</fullName>
    </recommendedName>
</protein>
<evidence type="ECO:0008006" key="3">
    <source>
        <dbReference type="Google" id="ProtNLM"/>
    </source>
</evidence>
<evidence type="ECO:0000313" key="1">
    <source>
        <dbReference type="EMBL" id="SDI61055.1"/>
    </source>
</evidence>
<sequence length="149" mass="17405">MAKIHLQTIINANIHKVFDLARDIDLHQKSTSKTNERAVAGRISGLIEEGESVTWQAKHLGIYQTLTTKIITMEKPYQFTDVMLKGAFKSMKHQHIFKQKENYTMMIDIFEFESPLGMIGRIFNRLFLEKYMKNLLMERNRLIKATAEN</sequence>
<organism evidence="1 2">
    <name type="scientific">Chryseobacterium taeanense</name>
    <dbReference type="NCBI Taxonomy" id="311334"/>
    <lineage>
        <taxon>Bacteria</taxon>
        <taxon>Pseudomonadati</taxon>
        <taxon>Bacteroidota</taxon>
        <taxon>Flavobacteriia</taxon>
        <taxon>Flavobacteriales</taxon>
        <taxon>Weeksellaceae</taxon>
        <taxon>Chryseobacterium group</taxon>
        <taxon>Chryseobacterium</taxon>
    </lineage>
</organism>
<accession>A0A1G8LZI4</accession>
<evidence type="ECO:0000313" key="2">
    <source>
        <dbReference type="Proteomes" id="UP000198869"/>
    </source>
</evidence>
<dbReference type="EMBL" id="FNDW01000010">
    <property type="protein sequence ID" value="SDI61055.1"/>
    <property type="molecule type" value="Genomic_DNA"/>
</dbReference>
<keyword evidence="2" id="KW-1185">Reference proteome</keyword>
<dbReference type="OrthoDB" id="9801773at2"/>
<dbReference type="InterPro" id="IPR023393">
    <property type="entry name" value="START-like_dom_sf"/>
</dbReference>
<name>A0A1G8LZI4_9FLAO</name>
<dbReference type="RefSeq" id="WP_089860018.1">
    <property type="nucleotide sequence ID" value="NZ_FNDW01000010.1"/>
</dbReference>
<dbReference type="STRING" id="311334.SAMN05421846_110118"/>
<proteinExistence type="predicted"/>